<reference evidence="3 4" key="1">
    <citation type="submission" date="2018-07" db="EMBL/GenBank/DDBJ databases">
        <title>Genomic Encyclopedia of Type Strains, Phase III (KMG-III): the genomes of soil and plant-associated and newly described type strains.</title>
        <authorList>
            <person name="Whitman W."/>
        </authorList>
    </citation>
    <scope>NUCLEOTIDE SEQUENCE [LARGE SCALE GENOMIC DNA]</scope>
    <source>
        <strain evidence="3 4">CECT 7948</strain>
    </source>
</reference>
<dbReference type="PANTHER" id="PTHR35149">
    <property type="entry name" value="SLL5132 PROTEIN"/>
    <property type="match status" value="1"/>
</dbReference>
<dbReference type="Pfam" id="PF03235">
    <property type="entry name" value="GmrSD_N"/>
    <property type="match status" value="1"/>
</dbReference>
<keyword evidence="4" id="KW-1185">Reference proteome</keyword>
<evidence type="ECO:0000259" key="1">
    <source>
        <dbReference type="Pfam" id="PF03235"/>
    </source>
</evidence>
<dbReference type="RefSeq" id="WP_115809436.1">
    <property type="nucleotide sequence ID" value="NZ_QREI01000003.1"/>
</dbReference>
<protein>
    <submittedName>
        <fullName evidence="3">Uncharacterized protein DUF262</fullName>
    </submittedName>
</protein>
<evidence type="ECO:0000313" key="3">
    <source>
        <dbReference type="EMBL" id="REE25013.1"/>
    </source>
</evidence>
<sequence>MGKVLNKDVKQGNTLVGTVSIDSFFKRKSNITIPDYQRPYVWDKEKIDQLFSDLRSHFFTDYIFQGNTDSYYLGTVLLYKKNDEYQIIDGQQRITTLVLMLKAFGDNGYSHDIFNLNYKSNISHKNIKKNYDYLVSYEGIIKNFFDDILKKLVFTVIITPSEDEAFTFFDSQNNRGVSLSAIDFLKSYHLRELKYSEDLQAVFARKWDSNNKGKFLEYLFDHYLWRNRNWKGKWLEYESKTAILNTFQKNSKKSKVKKVKLYPNAFNTLASNLVFDEQKGVNLQTNSLWLNTKEKDYPFTLRQPIQKGVGFFLYAEKYTALYNHLFLEKADSEFIKFYDTVYININNYLKGFFKLCSISFYDQFKGEKLYDFALYLDYFLGSIRLGQKAIVAQTIIKILRDQSQNLLDVIDMSYEPQEVFDFLISITDHNLYKNNTNENFKGVRGNYYNSVRWYYKKETETMLNKKDWINDRLIRK</sequence>
<dbReference type="Proteomes" id="UP000256919">
    <property type="component" value="Unassembled WGS sequence"/>
</dbReference>
<dbReference type="PANTHER" id="PTHR35149:SF2">
    <property type="entry name" value="DUF262 DOMAIN-CONTAINING PROTEIN"/>
    <property type="match status" value="1"/>
</dbReference>
<evidence type="ECO:0000313" key="4">
    <source>
        <dbReference type="Proteomes" id="UP000256919"/>
    </source>
</evidence>
<dbReference type="EMBL" id="QREI01000003">
    <property type="protein sequence ID" value="REE25013.1"/>
    <property type="molecule type" value="Genomic_DNA"/>
</dbReference>
<dbReference type="InterPro" id="IPR004919">
    <property type="entry name" value="GmrSD_N"/>
</dbReference>
<dbReference type="InterPro" id="IPR057156">
    <property type="entry name" value="DUF7834"/>
</dbReference>
<dbReference type="Pfam" id="PF25202">
    <property type="entry name" value="DUF7834"/>
    <property type="match status" value="1"/>
</dbReference>
<name>A0A3D9MXY5_9FLAO</name>
<feature type="domain" description="DUF7834" evidence="2">
    <location>
        <begin position="200"/>
        <end position="437"/>
    </location>
</feature>
<organism evidence="3 4">
    <name type="scientific">Winogradskyella pacifica</name>
    <dbReference type="NCBI Taxonomy" id="664642"/>
    <lineage>
        <taxon>Bacteria</taxon>
        <taxon>Pseudomonadati</taxon>
        <taxon>Bacteroidota</taxon>
        <taxon>Flavobacteriia</taxon>
        <taxon>Flavobacteriales</taxon>
        <taxon>Flavobacteriaceae</taxon>
        <taxon>Winogradskyella</taxon>
    </lineage>
</organism>
<dbReference type="AlphaFoldDB" id="A0A3D9MXY5"/>
<dbReference type="OrthoDB" id="9798761at2"/>
<proteinExistence type="predicted"/>
<feature type="domain" description="GmrSD restriction endonucleases N-terminal" evidence="1">
    <location>
        <begin position="23"/>
        <end position="189"/>
    </location>
</feature>
<accession>A0A3D9MXY5</accession>
<evidence type="ECO:0000259" key="2">
    <source>
        <dbReference type="Pfam" id="PF25202"/>
    </source>
</evidence>
<gene>
    <name evidence="3" type="ORF">DFQ09_103320</name>
</gene>
<comment type="caution">
    <text evidence="3">The sequence shown here is derived from an EMBL/GenBank/DDBJ whole genome shotgun (WGS) entry which is preliminary data.</text>
</comment>